<sequence>MLMATPTVEYTAALENDFTHPDHPLLERLREALIADKWPDERAASVRANRRRLSEAVETLSYVPSPTPALAEALWKARQMGRILPADPDCPTVKYTASVARRLNELLVHRVAAAAYTCTSERGDLTPLYEHLGREAGERAGELRFGYGDRGMHALALPHRPGWRRVQNLVQDRLIGLLIVASADELVSSGQPQEPGWDRQIIEAWLGSCGIRLVCLDDRLPAGGDAR</sequence>
<organism evidence="1 2">
    <name type="scientific">Streptomyces xanthochromogenes</name>
    <dbReference type="NCBI Taxonomy" id="67384"/>
    <lineage>
        <taxon>Bacteria</taxon>
        <taxon>Bacillati</taxon>
        <taxon>Actinomycetota</taxon>
        <taxon>Actinomycetes</taxon>
        <taxon>Kitasatosporales</taxon>
        <taxon>Streptomycetaceae</taxon>
        <taxon>Streptomyces</taxon>
    </lineage>
</organism>
<dbReference type="Proteomes" id="UP000600946">
    <property type="component" value="Unassembled WGS sequence"/>
</dbReference>
<dbReference type="GeneID" id="96295427"/>
<keyword evidence="2" id="KW-1185">Reference proteome</keyword>
<accession>A0ABQ3B0X5</accession>
<reference evidence="2" key="1">
    <citation type="journal article" date="2019" name="Int. J. Syst. Evol. Microbiol.">
        <title>The Global Catalogue of Microorganisms (GCM) 10K type strain sequencing project: providing services to taxonomists for standard genome sequencing and annotation.</title>
        <authorList>
            <consortium name="The Broad Institute Genomics Platform"/>
            <consortium name="The Broad Institute Genome Sequencing Center for Infectious Disease"/>
            <person name="Wu L."/>
            <person name="Ma J."/>
        </authorList>
    </citation>
    <scope>NUCLEOTIDE SEQUENCE [LARGE SCALE GENOMIC DNA]</scope>
    <source>
        <strain evidence="2">JCM 4594</strain>
    </source>
</reference>
<dbReference type="RefSeq" id="WP_190029535.1">
    <property type="nucleotide sequence ID" value="NZ_BMUU01000024.1"/>
</dbReference>
<name>A0ABQ3B0X5_9ACTN</name>
<comment type="caution">
    <text evidence="1">The sequence shown here is derived from an EMBL/GenBank/DDBJ whole genome shotgun (WGS) entry which is preliminary data.</text>
</comment>
<evidence type="ECO:0000313" key="2">
    <source>
        <dbReference type="Proteomes" id="UP000600946"/>
    </source>
</evidence>
<dbReference type="EMBL" id="BMUU01000024">
    <property type="protein sequence ID" value="GGY70585.1"/>
    <property type="molecule type" value="Genomic_DNA"/>
</dbReference>
<proteinExistence type="predicted"/>
<evidence type="ECO:0000313" key="1">
    <source>
        <dbReference type="EMBL" id="GGY70585.1"/>
    </source>
</evidence>
<gene>
    <name evidence="1" type="ORF">GCM10010326_75990</name>
</gene>
<protein>
    <submittedName>
        <fullName evidence="1">Uncharacterized protein</fullName>
    </submittedName>
</protein>